<accession>A0ABQ4WC56</accession>
<feature type="compositionally biased region" description="Pro residues" evidence="2">
    <location>
        <begin position="126"/>
        <end position="137"/>
    </location>
</feature>
<evidence type="ECO:0000313" key="3">
    <source>
        <dbReference type="EMBL" id="GJS50461.1"/>
    </source>
</evidence>
<reference evidence="3" key="2">
    <citation type="submission" date="2022-01" db="EMBL/GenBank/DDBJ databases">
        <authorList>
            <person name="Yamashiro T."/>
            <person name="Shiraishi A."/>
            <person name="Satake H."/>
            <person name="Nakayama K."/>
        </authorList>
    </citation>
    <scope>NUCLEOTIDE SEQUENCE</scope>
</reference>
<evidence type="ECO:0000256" key="2">
    <source>
        <dbReference type="SAM" id="MobiDB-lite"/>
    </source>
</evidence>
<reference evidence="3" key="1">
    <citation type="journal article" date="2022" name="Int. J. Mol. Sci.">
        <title>Draft Genome of Tanacetum Coccineum: Genomic Comparison of Closely Related Tanacetum-Family Plants.</title>
        <authorList>
            <person name="Yamashiro T."/>
            <person name="Shiraishi A."/>
            <person name="Nakayama K."/>
            <person name="Satake H."/>
        </authorList>
    </citation>
    <scope>NUCLEOTIDE SEQUENCE</scope>
</reference>
<name>A0ABQ4WC56_9ASTR</name>
<evidence type="ECO:0000256" key="1">
    <source>
        <dbReference type="SAM" id="Coils"/>
    </source>
</evidence>
<feature type="coiled-coil region" evidence="1">
    <location>
        <begin position="236"/>
        <end position="270"/>
    </location>
</feature>
<feature type="compositionally biased region" description="Polar residues" evidence="2">
    <location>
        <begin position="1"/>
        <end position="13"/>
    </location>
</feature>
<protein>
    <submittedName>
        <fullName evidence="3">Uncharacterized protein</fullName>
    </submittedName>
</protein>
<keyword evidence="4" id="KW-1185">Reference proteome</keyword>
<proteinExistence type="predicted"/>
<evidence type="ECO:0000313" key="4">
    <source>
        <dbReference type="Proteomes" id="UP001151760"/>
    </source>
</evidence>
<gene>
    <name evidence="3" type="ORF">Tco_0623823</name>
</gene>
<sequence length="332" mass="37005">MSADSAVTYTSVHSEARSWSIPSEDPYEEAARQLLEQAPRSPEYVPDPMELEDHVPVYIPEPEHPEDLVPAEDEAPIEAYITEVASAPPPPPSFLPSLIRPPRTRAAMAQMRAAAPSTYHPLLPSGTPPLLPIPLPAPSTSRRADIPEADTPPRKRLLLTAPRPGCEVGESSAAAAARQPGPTMARRVDCSSVDTVETRVRDTERRMMAALEVVNLRVSYQVDVRSRESSEFYSRHHDAQKDRAAVRAEIEVLRRERLAYEQESMETRQALARSEAYSRALEARITVLETQARRHEWQRQDADDRATRHIMRIQALEAGARDDTLEDTGSSA</sequence>
<feature type="region of interest" description="Disordered" evidence="2">
    <location>
        <begin position="1"/>
        <end position="29"/>
    </location>
</feature>
<dbReference type="Proteomes" id="UP001151760">
    <property type="component" value="Unassembled WGS sequence"/>
</dbReference>
<feature type="region of interest" description="Disordered" evidence="2">
    <location>
        <begin position="118"/>
        <end position="159"/>
    </location>
</feature>
<organism evidence="3 4">
    <name type="scientific">Tanacetum coccineum</name>
    <dbReference type="NCBI Taxonomy" id="301880"/>
    <lineage>
        <taxon>Eukaryota</taxon>
        <taxon>Viridiplantae</taxon>
        <taxon>Streptophyta</taxon>
        <taxon>Embryophyta</taxon>
        <taxon>Tracheophyta</taxon>
        <taxon>Spermatophyta</taxon>
        <taxon>Magnoliopsida</taxon>
        <taxon>eudicotyledons</taxon>
        <taxon>Gunneridae</taxon>
        <taxon>Pentapetalae</taxon>
        <taxon>asterids</taxon>
        <taxon>campanulids</taxon>
        <taxon>Asterales</taxon>
        <taxon>Asteraceae</taxon>
        <taxon>Asteroideae</taxon>
        <taxon>Anthemideae</taxon>
        <taxon>Anthemidinae</taxon>
        <taxon>Tanacetum</taxon>
    </lineage>
</organism>
<keyword evidence="1" id="KW-0175">Coiled coil</keyword>
<comment type="caution">
    <text evidence="3">The sequence shown here is derived from an EMBL/GenBank/DDBJ whole genome shotgun (WGS) entry which is preliminary data.</text>
</comment>
<dbReference type="EMBL" id="BQNB010008517">
    <property type="protein sequence ID" value="GJS50461.1"/>
    <property type="molecule type" value="Genomic_DNA"/>
</dbReference>